<dbReference type="AlphaFoldDB" id="A0A6A6W8A7"/>
<protein>
    <submittedName>
        <fullName evidence="2">Cysteine proteinase</fullName>
    </submittedName>
</protein>
<dbReference type="OrthoDB" id="18915at2759"/>
<dbReference type="PANTHER" id="PTHR12931:SF15">
    <property type="entry name" value="UBIQUITIN THIOESTERASE OTUBAIN-LIKE"/>
    <property type="match status" value="1"/>
</dbReference>
<dbReference type="EMBL" id="ML996573">
    <property type="protein sequence ID" value="KAF2757311.1"/>
    <property type="molecule type" value="Genomic_DNA"/>
</dbReference>
<dbReference type="Proteomes" id="UP000799437">
    <property type="component" value="Unassembled WGS sequence"/>
</dbReference>
<feature type="compositionally biased region" description="Polar residues" evidence="1">
    <location>
        <begin position="380"/>
        <end position="390"/>
    </location>
</feature>
<dbReference type="InterPro" id="IPR038765">
    <property type="entry name" value="Papain-like_cys_pep_sf"/>
</dbReference>
<dbReference type="SUPFAM" id="SSF54001">
    <property type="entry name" value="Cysteine proteinases"/>
    <property type="match status" value="1"/>
</dbReference>
<reference evidence="2" key="1">
    <citation type="journal article" date="2020" name="Stud. Mycol.">
        <title>101 Dothideomycetes genomes: a test case for predicting lifestyles and emergence of pathogens.</title>
        <authorList>
            <person name="Haridas S."/>
            <person name="Albert R."/>
            <person name="Binder M."/>
            <person name="Bloem J."/>
            <person name="Labutti K."/>
            <person name="Salamov A."/>
            <person name="Andreopoulos B."/>
            <person name="Baker S."/>
            <person name="Barry K."/>
            <person name="Bills G."/>
            <person name="Bluhm B."/>
            <person name="Cannon C."/>
            <person name="Castanera R."/>
            <person name="Culley D."/>
            <person name="Daum C."/>
            <person name="Ezra D."/>
            <person name="Gonzalez J."/>
            <person name="Henrissat B."/>
            <person name="Kuo A."/>
            <person name="Liang C."/>
            <person name="Lipzen A."/>
            <person name="Lutzoni F."/>
            <person name="Magnuson J."/>
            <person name="Mondo S."/>
            <person name="Nolan M."/>
            <person name="Ohm R."/>
            <person name="Pangilinan J."/>
            <person name="Park H.-J."/>
            <person name="Ramirez L."/>
            <person name="Alfaro M."/>
            <person name="Sun H."/>
            <person name="Tritt A."/>
            <person name="Yoshinaga Y."/>
            <person name="Zwiers L.-H."/>
            <person name="Turgeon B."/>
            <person name="Goodwin S."/>
            <person name="Spatafora J."/>
            <person name="Crous P."/>
            <person name="Grigoriev I."/>
        </authorList>
    </citation>
    <scope>NUCLEOTIDE SEQUENCE</scope>
    <source>
        <strain evidence="2">CBS 121739</strain>
    </source>
</reference>
<evidence type="ECO:0000313" key="2">
    <source>
        <dbReference type="EMBL" id="KAF2757311.1"/>
    </source>
</evidence>
<dbReference type="GO" id="GO:0071108">
    <property type="term" value="P:protein K48-linked deubiquitination"/>
    <property type="evidence" value="ECO:0007669"/>
    <property type="project" value="TreeGrafter"/>
</dbReference>
<gene>
    <name evidence="2" type="ORF">EJ05DRAFT_386031</name>
</gene>
<dbReference type="GO" id="GO:0004843">
    <property type="term" value="F:cysteine-type deubiquitinase activity"/>
    <property type="evidence" value="ECO:0007669"/>
    <property type="project" value="TreeGrafter"/>
</dbReference>
<dbReference type="RefSeq" id="XP_033599762.1">
    <property type="nucleotide sequence ID" value="XM_033741271.1"/>
</dbReference>
<dbReference type="InterPro" id="IPR042467">
    <property type="entry name" value="Peptidase_C65_otubain_sub2"/>
</dbReference>
<dbReference type="PANTHER" id="PTHR12931">
    <property type="entry name" value="UBIQUITIN THIOLESTERASE PROTEIN OTUB"/>
    <property type="match status" value="1"/>
</dbReference>
<dbReference type="InterPro" id="IPR019400">
    <property type="entry name" value="Peptidase_C65_otubain"/>
</dbReference>
<dbReference type="GO" id="GO:0005634">
    <property type="term" value="C:nucleus"/>
    <property type="evidence" value="ECO:0007669"/>
    <property type="project" value="TreeGrafter"/>
</dbReference>
<proteinExistence type="predicted"/>
<feature type="region of interest" description="Disordered" evidence="1">
    <location>
        <begin position="374"/>
        <end position="397"/>
    </location>
</feature>
<accession>A0A6A6W8A7</accession>
<organism evidence="2 3">
    <name type="scientific">Pseudovirgaria hyperparasitica</name>
    <dbReference type="NCBI Taxonomy" id="470096"/>
    <lineage>
        <taxon>Eukaryota</taxon>
        <taxon>Fungi</taxon>
        <taxon>Dikarya</taxon>
        <taxon>Ascomycota</taxon>
        <taxon>Pezizomycotina</taxon>
        <taxon>Dothideomycetes</taxon>
        <taxon>Dothideomycetes incertae sedis</taxon>
        <taxon>Acrospermales</taxon>
        <taxon>Acrospermaceae</taxon>
        <taxon>Pseudovirgaria</taxon>
    </lineage>
</organism>
<dbReference type="CDD" id="cd22749">
    <property type="entry name" value="Otubain_C65"/>
    <property type="match status" value="1"/>
</dbReference>
<keyword evidence="3" id="KW-1185">Reference proteome</keyword>
<evidence type="ECO:0000256" key="1">
    <source>
        <dbReference type="SAM" id="MobiDB-lite"/>
    </source>
</evidence>
<name>A0A6A6W8A7_9PEZI</name>
<evidence type="ECO:0000313" key="3">
    <source>
        <dbReference type="Proteomes" id="UP000799437"/>
    </source>
</evidence>
<dbReference type="GO" id="GO:0043130">
    <property type="term" value="F:ubiquitin binding"/>
    <property type="evidence" value="ECO:0007669"/>
    <property type="project" value="TreeGrafter"/>
</dbReference>
<sequence length="397" mass="44365">MLLLQSREHGLIILLTAVAFTYFETLQRLGDLGKFDEELARISSMRNLLEHSGYDRYMWEDFEAETLECLQRTRDAVSTNDDGLALLNTFNDESMSMSIITHLKLLASSWMKTHVADFEPYLDNMTVPEYCSNHLDPVQSEMDDMSLNALYSILVKPAGINLEVMYLDRSIGSEINTHRFEVDGDVSGPVIHLLYRPGHYDILYRIPPQHGVSQAPLVPQSDVYVGLMSRHDQFIPRHQGGPDVLTLLPGMSGPSYMQGGCWGQNVDFTPSPVSAIPGSYMQPLPSYNAPPPTPSTPSVPHAQDYALPPISAAGLQSSMELPLRGNMSNGGPFRPSMYTFDGMFGGMPPPTSTCQTSIFRNSHFNTAHYLNPEFEPEQWDPSQEYATTNSHRVKQKP</sequence>
<dbReference type="Pfam" id="PF10275">
    <property type="entry name" value="Peptidase_C65"/>
    <property type="match status" value="1"/>
</dbReference>
<dbReference type="Gene3D" id="1.20.1300.20">
    <property type="entry name" value="Peptidase C65 Otubain, subdomain 2"/>
    <property type="match status" value="1"/>
</dbReference>
<dbReference type="GeneID" id="54482325"/>